<dbReference type="EMBL" id="OOFM01000005">
    <property type="protein sequence ID" value="SPL64185.1"/>
    <property type="molecule type" value="Genomic_DNA"/>
</dbReference>
<name>A0A2P9HJB2_9HYPH</name>
<dbReference type="Proteomes" id="UP000246073">
    <property type="component" value="Unassembled WGS sequence"/>
</dbReference>
<accession>A0A2P9HJB2</accession>
<dbReference type="AlphaFoldDB" id="A0A2P9HJB2"/>
<reference evidence="2" key="1">
    <citation type="submission" date="2017-12" db="EMBL/GenBank/DDBJ databases">
        <authorList>
            <person name="Diaz M."/>
        </authorList>
    </citation>
    <scope>NUCLEOTIDE SEQUENCE [LARGE SCALE GENOMIC DNA]</scope>
    <source>
        <strain evidence="2">FI11154</strain>
    </source>
</reference>
<evidence type="ECO:0000313" key="2">
    <source>
        <dbReference type="Proteomes" id="UP000246073"/>
    </source>
</evidence>
<gene>
    <name evidence="1" type="ORF">OHAE_52</name>
</gene>
<proteinExistence type="predicted"/>
<sequence>MRRQQKHGNAFSLYRPVTPSHTRYCPVPVYAVAWQRPVSISHPGRFRDYHREVGGPSNNLKLKL</sequence>
<organism evidence="1 2">
    <name type="scientific">Ochrobactrum soli</name>
    <dbReference type="NCBI Taxonomy" id="2448455"/>
    <lineage>
        <taxon>Bacteria</taxon>
        <taxon>Pseudomonadati</taxon>
        <taxon>Pseudomonadota</taxon>
        <taxon>Alphaproteobacteria</taxon>
        <taxon>Hyphomicrobiales</taxon>
        <taxon>Brucellaceae</taxon>
        <taxon>Brucella/Ochrobactrum group</taxon>
        <taxon>Ochrobactrum</taxon>
    </lineage>
</organism>
<protein>
    <submittedName>
        <fullName evidence="1">Uncharacterized protein</fullName>
    </submittedName>
</protein>
<evidence type="ECO:0000313" key="1">
    <source>
        <dbReference type="EMBL" id="SPL64185.1"/>
    </source>
</evidence>